<accession>A0A4C1U2A3</accession>
<organism evidence="1 2">
    <name type="scientific">Eumeta variegata</name>
    <name type="common">Bagworm moth</name>
    <name type="synonym">Eumeta japonica</name>
    <dbReference type="NCBI Taxonomy" id="151549"/>
    <lineage>
        <taxon>Eukaryota</taxon>
        <taxon>Metazoa</taxon>
        <taxon>Ecdysozoa</taxon>
        <taxon>Arthropoda</taxon>
        <taxon>Hexapoda</taxon>
        <taxon>Insecta</taxon>
        <taxon>Pterygota</taxon>
        <taxon>Neoptera</taxon>
        <taxon>Endopterygota</taxon>
        <taxon>Lepidoptera</taxon>
        <taxon>Glossata</taxon>
        <taxon>Ditrysia</taxon>
        <taxon>Tineoidea</taxon>
        <taxon>Psychidae</taxon>
        <taxon>Oiketicinae</taxon>
        <taxon>Eumeta</taxon>
    </lineage>
</organism>
<keyword evidence="2" id="KW-1185">Reference proteome</keyword>
<comment type="caution">
    <text evidence="1">The sequence shown here is derived from an EMBL/GenBank/DDBJ whole genome shotgun (WGS) entry which is preliminary data.</text>
</comment>
<proteinExistence type="predicted"/>
<evidence type="ECO:0000313" key="1">
    <source>
        <dbReference type="EMBL" id="GBP20277.1"/>
    </source>
</evidence>
<name>A0A4C1U2A3_EUMVA</name>
<gene>
    <name evidence="1" type="ORF">EVAR_82151_1</name>
</gene>
<dbReference type="EMBL" id="BGZK01000116">
    <property type="protein sequence ID" value="GBP20277.1"/>
    <property type="molecule type" value="Genomic_DNA"/>
</dbReference>
<dbReference type="AlphaFoldDB" id="A0A4C1U2A3"/>
<sequence length="135" mass="15360">MVPAAHRHSQPQRKHQCFVGILGGNRILNGVDRANGKERGLSKVLHEPAQNNNEEDSVPCFFREELWFFDTSTLHTDLDLEGETHCGKTCHKFYHRRKVYIEQRPLAVVSETIAPDARSAGGVTEALQVYRLIEH</sequence>
<protein>
    <submittedName>
        <fullName evidence="1">Uncharacterized protein</fullName>
    </submittedName>
</protein>
<dbReference type="Proteomes" id="UP000299102">
    <property type="component" value="Unassembled WGS sequence"/>
</dbReference>
<reference evidence="1 2" key="1">
    <citation type="journal article" date="2019" name="Commun. Biol.">
        <title>The bagworm genome reveals a unique fibroin gene that provides high tensile strength.</title>
        <authorList>
            <person name="Kono N."/>
            <person name="Nakamura H."/>
            <person name="Ohtoshi R."/>
            <person name="Tomita M."/>
            <person name="Numata K."/>
            <person name="Arakawa K."/>
        </authorList>
    </citation>
    <scope>NUCLEOTIDE SEQUENCE [LARGE SCALE GENOMIC DNA]</scope>
</reference>
<evidence type="ECO:0000313" key="2">
    <source>
        <dbReference type="Proteomes" id="UP000299102"/>
    </source>
</evidence>